<gene>
    <name evidence="1" type="ORF">P0D81_16595</name>
</gene>
<accession>A0ABD7XIS7</accession>
<geneLocation type="plasmid" evidence="1 2">
    <name>pCFSAN126951_02</name>
</geneLocation>
<dbReference type="RefSeq" id="WP_048947200.1">
    <property type="nucleotide sequence ID" value="NZ_CP075607.1"/>
</dbReference>
<organism evidence="1 2">
    <name type="scientific">Enterococcus faecalis</name>
    <name type="common">Streptococcus faecalis</name>
    <dbReference type="NCBI Taxonomy" id="1351"/>
    <lineage>
        <taxon>Bacteria</taxon>
        <taxon>Bacillati</taxon>
        <taxon>Bacillota</taxon>
        <taxon>Bacilli</taxon>
        <taxon>Lactobacillales</taxon>
        <taxon>Enterococcaceae</taxon>
        <taxon>Enterococcus</taxon>
    </lineage>
</organism>
<keyword evidence="1" id="KW-0614">Plasmid</keyword>
<name>A0ABD7XIS7_ENTFL</name>
<evidence type="ECO:0000313" key="2">
    <source>
        <dbReference type="Proteomes" id="UP001221642"/>
    </source>
</evidence>
<proteinExistence type="predicted"/>
<dbReference type="AlphaFoldDB" id="A0ABD7XIS7"/>
<sequence>MSFVSAFITKDFASIMSDGQVTGDNRESIQEDYKKIIKVNNFLIGFTGNGVAPVELIKAGIKATSEAIGKEALNIDLLIMLIKECLSKYVEHINAEINIVLIGFNKKTPVIATFTLKQSKIHEERIEFRENLYRLITLCPFDYRLEDGSEGIRFIEKLNGIEESEINLAKITEMQREMNDFVADNSITVNKYVFSEYLRNDNL</sequence>
<evidence type="ECO:0000313" key="1">
    <source>
        <dbReference type="EMBL" id="WEH24155.1"/>
    </source>
</evidence>
<dbReference type="Proteomes" id="UP001221642">
    <property type="component" value="Plasmid pCFSAN126951_02"/>
</dbReference>
<reference evidence="1 2" key="1">
    <citation type="submission" date="2023-02" db="EMBL/GenBank/DDBJ databases">
        <title>Results of the 2020 Genomic Proficiency Test for the network of European Union Reference Laboratory for Antimicrobial Resistance assessing whole genome sequencing capacities.</title>
        <authorList>
            <person name="Hoffmann M."/>
            <person name="Luo Y."/>
            <person name="Sorensen L.H."/>
            <person name="Pedersen S.K."/>
            <person name="Hendriksen R.S."/>
        </authorList>
    </citation>
    <scope>NUCLEOTIDE SEQUENCE [LARGE SCALE GENOMIC DNA]</scope>
    <source>
        <strain evidence="1 2">GENOMIC22-006</strain>
        <plasmid evidence="1 2">pCFSAN126951_02</plasmid>
    </source>
</reference>
<dbReference type="EMBL" id="CP119161">
    <property type="protein sequence ID" value="WEH24155.1"/>
    <property type="molecule type" value="Genomic_DNA"/>
</dbReference>
<protein>
    <submittedName>
        <fullName evidence="1">Uncharacterized protein</fullName>
    </submittedName>
</protein>